<organism evidence="5 6">
    <name type="scientific">Azospirillum himalayense</name>
    <dbReference type="NCBI Taxonomy" id="654847"/>
    <lineage>
        <taxon>Bacteria</taxon>
        <taxon>Pseudomonadati</taxon>
        <taxon>Pseudomonadota</taxon>
        <taxon>Alphaproteobacteria</taxon>
        <taxon>Rhodospirillales</taxon>
        <taxon>Azospirillaceae</taxon>
        <taxon>Azospirillum</taxon>
    </lineage>
</organism>
<dbReference type="InterPro" id="IPR016160">
    <property type="entry name" value="Ald_DH_CS_CYS"/>
</dbReference>
<dbReference type="RefSeq" id="WP_376997312.1">
    <property type="nucleotide sequence ID" value="NZ_JBHSLC010000049.1"/>
</dbReference>
<dbReference type="InterPro" id="IPR015590">
    <property type="entry name" value="Aldehyde_DH_dom"/>
</dbReference>
<dbReference type="InterPro" id="IPR016162">
    <property type="entry name" value="Ald_DH_N"/>
</dbReference>
<evidence type="ECO:0000256" key="2">
    <source>
        <dbReference type="PROSITE-ProRule" id="PRU10007"/>
    </source>
</evidence>
<feature type="active site" evidence="2">
    <location>
        <position position="250"/>
    </location>
</feature>
<accession>A0ABW0GAK0</accession>
<dbReference type="SUPFAM" id="SSF53720">
    <property type="entry name" value="ALDH-like"/>
    <property type="match status" value="1"/>
</dbReference>
<evidence type="ECO:0000313" key="5">
    <source>
        <dbReference type="EMBL" id="MFC5357665.1"/>
    </source>
</evidence>
<dbReference type="InterPro" id="IPR016163">
    <property type="entry name" value="Ald_DH_C"/>
</dbReference>
<dbReference type="Gene3D" id="3.40.605.10">
    <property type="entry name" value="Aldehyde Dehydrogenase, Chain A, domain 1"/>
    <property type="match status" value="1"/>
</dbReference>
<sequence>MDRFDNFIDGRFVPPVGGAYLETENPFTGKAWALIPRSSAADVDEAVAAAARAFRSPAWAGISATDRARHLRRLGEAVADHAAELAEAEVRDNGKTYKEMLKQLQNTAEWYHFFGGLADKITGEVLPVDAKDHLTYTRAEPLGVIGMITPWNSPLRLLAWKLAPALAAGNTAVIKPSEFTSTATLRFAAIAHEAGIPAGVINVVCGLGQEVGQPLADHRDVAKIAFTGGVGSGTAVYVSAARRLAPVTLELGGKSPNIVFADANLDSAATGVAAGIFASGGQSCVAGSRLLVQREVHDAMVERVVAIARGLRMGDPMHPDTHVGPVATRPQYERILACIAMALDEGAHLAHGGKPLDAAGPGLFIEPTVFTNVSNGMRIAQEEVFGPVLCVIPFSDEEDALRLANDSAFGLGAGVWTGNIGRAHRMAAGLQAGSVWVNTYRMTSQIVPFGGYKASGIGREGGADMIKAYLQTKSVWVNLNDHFASPFGPVQAAGVQAAGRAQ</sequence>
<gene>
    <name evidence="5" type="ORF">ACFPMG_21890</name>
</gene>
<reference evidence="6" key="1">
    <citation type="journal article" date="2019" name="Int. J. Syst. Evol. Microbiol.">
        <title>The Global Catalogue of Microorganisms (GCM) 10K type strain sequencing project: providing services to taxonomists for standard genome sequencing and annotation.</title>
        <authorList>
            <consortium name="The Broad Institute Genomics Platform"/>
            <consortium name="The Broad Institute Genome Sequencing Center for Infectious Disease"/>
            <person name="Wu L."/>
            <person name="Ma J."/>
        </authorList>
    </citation>
    <scope>NUCLEOTIDE SEQUENCE [LARGE SCALE GENOMIC DNA]</scope>
    <source>
        <strain evidence="6">CCUG 58760</strain>
    </source>
</reference>
<dbReference type="CDD" id="cd07114">
    <property type="entry name" value="ALDH_DhaS"/>
    <property type="match status" value="1"/>
</dbReference>
<keyword evidence="6" id="KW-1185">Reference proteome</keyword>
<comment type="similarity">
    <text evidence="3">Belongs to the aldehyde dehydrogenase family.</text>
</comment>
<comment type="caution">
    <text evidence="5">The sequence shown here is derived from an EMBL/GenBank/DDBJ whole genome shotgun (WGS) entry which is preliminary data.</text>
</comment>
<dbReference type="Proteomes" id="UP001596166">
    <property type="component" value="Unassembled WGS sequence"/>
</dbReference>
<feature type="domain" description="Aldehyde dehydrogenase" evidence="4">
    <location>
        <begin position="20"/>
        <end position="475"/>
    </location>
</feature>
<dbReference type="InterPro" id="IPR029510">
    <property type="entry name" value="Ald_DH_CS_GLU"/>
</dbReference>
<dbReference type="PROSITE" id="PS00687">
    <property type="entry name" value="ALDEHYDE_DEHYDR_GLU"/>
    <property type="match status" value="1"/>
</dbReference>
<evidence type="ECO:0000259" key="4">
    <source>
        <dbReference type="Pfam" id="PF00171"/>
    </source>
</evidence>
<name>A0ABW0GAK0_9PROT</name>
<dbReference type="PANTHER" id="PTHR11699">
    <property type="entry name" value="ALDEHYDE DEHYDROGENASE-RELATED"/>
    <property type="match status" value="1"/>
</dbReference>
<dbReference type="Gene3D" id="3.40.309.10">
    <property type="entry name" value="Aldehyde Dehydrogenase, Chain A, domain 2"/>
    <property type="match status" value="1"/>
</dbReference>
<keyword evidence="1 3" id="KW-0560">Oxidoreductase</keyword>
<dbReference type="PROSITE" id="PS00070">
    <property type="entry name" value="ALDEHYDE_DEHYDR_CYS"/>
    <property type="match status" value="1"/>
</dbReference>
<protein>
    <submittedName>
        <fullName evidence="5">Aldehyde dehydrogenase</fullName>
    </submittedName>
</protein>
<proteinExistence type="inferred from homology"/>
<evidence type="ECO:0000256" key="1">
    <source>
        <dbReference type="ARBA" id="ARBA00023002"/>
    </source>
</evidence>
<dbReference type="InterPro" id="IPR016161">
    <property type="entry name" value="Ald_DH/histidinol_DH"/>
</dbReference>
<evidence type="ECO:0000256" key="3">
    <source>
        <dbReference type="RuleBase" id="RU003345"/>
    </source>
</evidence>
<dbReference type="Pfam" id="PF00171">
    <property type="entry name" value="Aldedh"/>
    <property type="match status" value="1"/>
</dbReference>
<dbReference type="EMBL" id="JBHSLC010000049">
    <property type="protein sequence ID" value="MFC5357665.1"/>
    <property type="molecule type" value="Genomic_DNA"/>
</dbReference>
<evidence type="ECO:0000313" key="6">
    <source>
        <dbReference type="Proteomes" id="UP001596166"/>
    </source>
</evidence>